<dbReference type="Gene3D" id="1.10.260.40">
    <property type="entry name" value="lambda repressor-like DNA-binding domains"/>
    <property type="match status" value="1"/>
</dbReference>
<dbReference type="Proteomes" id="UP000014160">
    <property type="component" value="Unassembled WGS sequence"/>
</dbReference>
<dbReference type="eggNOG" id="COG1609">
    <property type="taxonomic scope" value="Bacteria"/>
</dbReference>
<sequence>MAITIKEIARLAGVSVTTVSQILNQKGGRFSEATKQRVLTVIEEQNYSPNYFASNIIAKKSKTIGVIVPDFSEQFASAIVREIKRHLEEQGYYLIICESDHEFEKEQVLLEQLAKIAVEGIILFTPNLYDQDQRIHKGRYQEIPVVFADRGLNEGYYGTVKIDEFSGVYRALEWLIGDGHRRIGLLMDDAEHYHLAERFDAYRQALQDHQLIIEETHIKQMPLTIEGGYKGATELLRETEVSAIFCCDDMLAIGCYQAVFDSGRMLDQEITVVGFDGGEVTQIVRPKIRSVRQPYKELGNAYADKIRMAIQQPDRQMDDRLFHVSFDPE</sequence>
<reference evidence="5 7" key="1">
    <citation type="submission" date="2013-02" db="EMBL/GenBank/DDBJ databases">
        <title>The Genome Sequence of Enterococcus gilvus ATCC BAA-350.</title>
        <authorList>
            <consortium name="The Broad Institute Genome Sequencing Platform"/>
            <consortium name="The Broad Institute Genome Sequencing Center for Infectious Disease"/>
            <person name="Earl A.M."/>
            <person name="Gilmore M.S."/>
            <person name="Lebreton F."/>
            <person name="Walker B."/>
            <person name="Young S.K."/>
            <person name="Zeng Q."/>
            <person name="Gargeya S."/>
            <person name="Fitzgerald M."/>
            <person name="Haas B."/>
            <person name="Abouelleil A."/>
            <person name="Alvarado L."/>
            <person name="Arachchi H.M."/>
            <person name="Berlin A.M."/>
            <person name="Chapman S.B."/>
            <person name="Dewar J."/>
            <person name="Goldberg J."/>
            <person name="Griggs A."/>
            <person name="Gujja S."/>
            <person name="Hansen M."/>
            <person name="Howarth C."/>
            <person name="Imamovic A."/>
            <person name="Larimer J."/>
            <person name="McCowan C."/>
            <person name="Murphy C."/>
            <person name="Neiman D."/>
            <person name="Pearson M."/>
            <person name="Priest M."/>
            <person name="Roberts A."/>
            <person name="Saif S."/>
            <person name="Shea T."/>
            <person name="Sisk P."/>
            <person name="Sykes S."/>
            <person name="Wortman J."/>
            <person name="Nusbaum C."/>
            <person name="Birren B."/>
        </authorList>
    </citation>
    <scope>NUCLEOTIDE SEQUENCE [LARGE SCALE GENOMIC DNA]</scope>
    <source>
        <strain evidence="5 7">ATCC BAA-350</strain>
    </source>
</reference>
<dbReference type="PROSITE" id="PS00356">
    <property type="entry name" value="HTH_LACI_1"/>
    <property type="match status" value="1"/>
</dbReference>
<dbReference type="EMBL" id="ASWH01000001">
    <property type="protein sequence ID" value="EOW81381.1"/>
    <property type="molecule type" value="Genomic_DNA"/>
</dbReference>
<reference evidence="6 8" key="2">
    <citation type="submission" date="2013-03" db="EMBL/GenBank/DDBJ databases">
        <title>The Genome Sequence of Enterococcus gilvus ATCC BAA-350 (PacBio/Illumina hybrid assembly).</title>
        <authorList>
            <consortium name="The Broad Institute Genomics Platform"/>
            <consortium name="The Broad Institute Genome Sequencing Center for Infectious Disease"/>
            <person name="Earl A."/>
            <person name="Russ C."/>
            <person name="Gilmore M."/>
            <person name="Surin D."/>
            <person name="Walker B."/>
            <person name="Young S."/>
            <person name="Zeng Q."/>
            <person name="Gargeya S."/>
            <person name="Fitzgerald M."/>
            <person name="Haas B."/>
            <person name="Abouelleil A."/>
            <person name="Allen A.W."/>
            <person name="Alvarado L."/>
            <person name="Arachchi H.M."/>
            <person name="Berlin A.M."/>
            <person name="Chapman S.B."/>
            <person name="Gainer-Dewar J."/>
            <person name="Goldberg J."/>
            <person name="Griggs A."/>
            <person name="Gujja S."/>
            <person name="Hansen M."/>
            <person name="Howarth C."/>
            <person name="Imamovic A."/>
            <person name="Ireland A."/>
            <person name="Larimer J."/>
            <person name="McCowan C."/>
            <person name="Murphy C."/>
            <person name="Pearson M."/>
            <person name="Poon T.W."/>
            <person name="Priest M."/>
            <person name="Roberts A."/>
            <person name="Saif S."/>
            <person name="Shea T."/>
            <person name="Sisk P."/>
            <person name="Sykes S."/>
            <person name="Wortman J."/>
            <person name="Nusbaum C."/>
            <person name="Birren B."/>
        </authorList>
    </citation>
    <scope>NUCLEOTIDE SEQUENCE [LARGE SCALE GENOMIC DNA]</scope>
    <source>
        <strain evidence="6 8">ATCC BAA-350</strain>
    </source>
</reference>
<dbReference type="PRINTS" id="PR00036">
    <property type="entry name" value="HTHLACI"/>
</dbReference>
<dbReference type="OrthoDB" id="9775106at2"/>
<dbReference type="PATRIC" id="fig|1158614.3.peg.3277"/>
<accession>R2XHU6</accession>
<dbReference type="InterPro" id="IPR000843">
    <property type="entry name" value="HTH_LacI"/>
</dbReference>
<dbReference type="RefSeq" id="WP_010781642.1">
    <property type="nucleotide sequence ID" value="NZ_ASWH01000001.1"/>
</dbReference>
<dbReference type="Pfam" id="PF00532">
    <property type="entry name" value="Peripla_BP_1"/>
    <property type="match status" value="1"/>
</dbReference>
<dbReference type="EMBL" id="AJDQ01000010">
    <property type="protein sequence ID" value="EOI54459.1"/>
    <property type="molecule type" value="Genomic_DNA"/>
</dbReference>
<organism evidence="5 7">
    <name type="scientific">Enterococcus gilvus ATCC BAA-350</name>
    <dbReference type="NCBI Taxonomy" id="1158614"/>
    <lineage>
        <taxon>Bacteria</taxon>
        <taxon>Bacillati</taxon>
        <taxon>Bacillota</taxon>
        <taxon>Bacilli</taxon>
        <taxon>Lactobacillales</taxon>
        <taxon>Enterococcaceae</taxon>
        <taxon>Enterococcus</taxon>
    </lineage>
</organism>
<dbReference type="SUPFAM" id="SSF47413">
    <property type="entry name" value="lambda repressor-like DNA-binding domains"/>
    <property type="match status" value="1"/>
</dbReference>
<evidence type="ECO:0000256" key="3">
    <source>
        <dbReference type="ARBA" id="ARBA00023163"/>
    </source>
</evidence>
<evidence type="ECO:0000313" key="5">
    <source>
        <dbReference type="EMBL" id="EOI54459.1"/>
    </source>
</evidence>
<evidence type="ECO:0000259" key="4">
    <source>
        <dbReference type="PROSITE" id="PS50932"/>
    </source>
</evidence>
<dbReference type="HOGENOM" id="CLU_037628_6_0_9"/>
<dbReference type="GO" id="GO:0003700">
    <property type="term" value="F:DNA-binding transcription factor activity"/>
    <property type="evidence" value="ECO:0007669"/>
    <property type="project" value="TreeGrafter"/>
</dbReference>
<dbReference type="SUPFAM" id="SSF53822">
    <property type="entry name" value="Periplasmic binding protein-like I"/>
    <property type="match status" value="1"/>
</dbReference>
<dbReference type="Proteomes" id="UP000013750">
    <property type="component" value="Unassembled WGS sequence"/>
</dbReference>
<dbReference type="SMART" id="SM00354">
    <property type="entry name" value="HTH_LACI"/>
    <property type="match status" value="1"/>
</dbReference>
<evidence type="ECO:0000256" key="1">
    <source>
        <dbReference type="ARBA" id="ARBA00023015"/>
    </source>
</evidence>
<dbReference type="InterPro" id="IPR001761">
    <property type="entry name" value="Peripla_BP/Lac1_sug-bd_dom"/>
</dbReference>
<dbReference type="GO" id="GO:0000976">
    <property type="term" value="F:transcription cis-regulatory region binding"/>
    <property type="evidence" value="ECO:0007669"/>
    <property type="project" value="TreeGrafter"/>
</dbReference>
<gene>
    <name evidence="6" type="ORF">I592_00672</name>
    <name evidence="5" type="ORF">UKC_03289</name>
</gene>
<comment type="caution">
    <text evidence="5">The sequence shown here is derived from an EMBL/GenBank/DDBJ whole genome shotgun (WGS) entry which is preliminary data.</text>
</comment>
<keyword evidence="2" id="KW-0238">DNA-binding</keyword>
<dbReference type="CDD" id="cd01392">
    <property type="entry name" value="HTH_LacI"/>
    <property type="match status" value="1"/>
</dbReference>
<proteinExistence type="predicted"/>
<evidence type="ECO:0000313" key="6">
    <source>
        <dbReference type="EMBL" id="EOW81381.1"/>
    </source>
</evidence>
<dbReference type="InterPro" id="IPR010982">
    <property type="entry name" value="Lambda_DNA-bd_dom_sf"/>
</dbReference>
<protein>
    <recommendedName>
        <fullName evidence="4">HTH lacI-type domain-containing protein</fullName>
    </recommendedName>
</protein>
<feature type="domain" description="HTH lacI-type" evidence="4">
    <location>
        <begin position="3"/>
        <end position="58"/>
    </location>
</feature>
<evidence type="ECO:0000313" key="8">
    <source>
        <dbReference type="Proteomes" id="UP000014160"/>
    </source>
</evidence>
<keyword evidence="8" id="KW-1185">Reference proteome</keyword>
<dbReference type="PROSITE" id="PS50932">
    <property type="entry name" value="HTH_LACI_2"/>
    <property type="match status" value="1"/>
</dbReference>
<keyword evidence="1" id="KW-0805">Transcription regulation</keyword>
<name>R2XHU6_9ENTE</name>
<dbReference type="AlphaFoldDB" id="R2XHU6"/>
<dbReference type="PANTHER" id="PTHR30146">
    <property type="entry name" value="LACI-RELATED TRANSCRIPTIONAL REPRESSOR"/>
    <property type="match status" value="1"/>
</dbReference>
<dbReference type="Gene3D" id="3.40.50.2300">
    <property type="match status" value="2"/>
</dbReference>
<dbReference type="PANTHER" id="PTHR30146:SF109">
    <property type="entry name" value="HTH-TYPE TRANSCRIPTIONAL REGULATOR GALS"/>
    <property type="match status" value="1"/>
</dbReference>
<keyword evidence="3" id="KW-0804">Transcription</keyword>
<dbReference type="Pfam" id="PF00356">
    <property type="entry name" value="LacI"/>
    <property type="match status" value="1"/>
</dbReference>
<evidence type="ECO:0000313" key="7">
    <source>
        <dbReference type="Proteomes" id="UP000013750"/>
    </source>
</evidence>
<evidence type="ECO:0000256" key="2">
    <source>
        <dbReference type="ARBA" id="ARBA00023125"/>
    </source>
</evidence>
<dbReference type="InterPro" id="IPR028082">
    <property type="entry name" value="Peripla_BP_I"/>
</dbReference>